<dbReference type="EMBL" id="FZOK01000002">
    <property type="protein sequence ID" value="SNS02926.1"/>
    <property type="molecule type" value="Genomic_DNA"/>
</dbReference>
<sequence length="68" mass="7581">MRKKLLSICLSALFVVPFIVVAEEEPCKIIPKAGKVYEAGFCIDTVNMCLELPDGILYGDCFREVVIE</sequence>
<accession>A0A239B4Q0</accession>
<evidence type="ECO:0000256" key="1">
    <source>
        <dbReference type="SAM" id="SignalP"/>
    </source>
</evidence>
<name>A0A239B4Q0_9BACT</name>
<dbReference type="AlphaFoldDB" id="A0A239B4Q0"/>
<organism evidence="2 3">
    <name type="scientific">Belliella buryatensis</name>
    <dbReference type="NCBI Taxonomy" id="1500549"/>
    <lineage>
        <taxon>Bacteria</taxon>
        <taxon>Pseudomonadati</taxon>
        <taxon>Bacteroidota</taxon>
        <taxon>Cytophagia</taxon>
        <taxon>Cytophagales</taxon>
        <taxon>Cyclobacteriaceae</taxon>
        <taxon>Belliella</taxon>
    </lineage>
</organism>
<dbReference type="OrthoDB" id="828251at2"/>
<gene>
    <name evidence="2" type="ORF">SAMN06295967_102128</name>
</gene>
<evidence type="ECO:0000313" key="2">
    <source>
        <dbReference type="EMBL" id="SNS02926.1"/>
    </source>
</evidence>
<dbReference type="RefSeq" id="WP_089237687.1">
    <property type="nucleotide sequence ID" value="NZ_FZOK01000002.1"/>
</dbReference>
<dbReference type="Proteomes" id="UP000198480">
    <property type="component" value="Unassembled WGS sequence"/>
</dbReference>
<evidence type="ECO:0008006" key="4">
    <source>
        <dbReference type="Google" id="ProtNLM"/>
    </source>
</evidence>
<evidence type="ECO:0000313" key="3">
    <source>
        <dbReference type="Proteomes" id="UP000198480"/>
    </source>
</evidence>
<protein>
    <recommendedName>
        <fullName evidence="4">NVEALA protein</fullName>
    </recommendedName>
</protein>
<keyword evidence="1" id="KW-0732">Signal</keyword>
<feature type="signal peptide" evidence="1">
    <location>
        <begin position="1"/>
        <end position="22"/>
    </location>
</feature>
<keyword evidence="3" id="KW-1185">Reference proteome</keyword>
<feature type="chain" id="PRO_5012557087" description="NVEALA protein" evidence="1">
    <location>
        <begin position="23"/>
        <end position="68"/>
    </location>
</feature>
<reference evidence="3" key="1">
    <citation type="submission" date="2017-06" db="EMBL/GenBank/DDBJ databases">
        <authorList>
            <person name="Varghese N."/>
            <person name="Submissions S."/>
        </authorList>
    </citation>
    <scope>NUCLEOTIDE SEQUENCE [LARGE SCALE GENOMIC DNA]</scope>
    <source>
        <strain evidence="3">5C</strain>
    </source>
</reference>
<proteinExistence type="predicted"/>